<keyword evidence="3" id="KW-1185">Reference proteome</keyword>
<feature type="transmembrane region" description="Helical" evidence="1">
    <location>
        <begin position="244"/>
        <end position="264"/>
    </location>
</feature>
<reference evidence="2 3" key="1">
    <citation type="journal article" date="2015" name="Genome Biol. Evol.">
        <title>Phylogenomic analyses indicate that early fungi evolved digesting cell walls of algal ancestors of land plants.</title>
        <authorList>
            <person name="Chang Y."/>
            <person name="Wang S."/>
            <person name="Sekimoto S."/>
            <person name="Aerts A.L."/>
            <person name="Choi C."/>
            <person name="Clum A."/>
            <person name="LaButti K.M."/>
            <person name="Lindquist E.A."/>
            <person name="Yee Ngan C."/>
            <person name="Ohm R.A."/>
            <person name="Salamov A.A."/>
            <person name="Grigoriev I.V."/>
            <person name="Spatafora J.W."/>
            <person name="Berbee M.L."/>
        </authorList>
    </citation>
    <scope>NUCLEOTIDE SEQUENCE [LARGE SCALE GENOMIC DNA]</scope>
    <source>
        <strain evidence="2 3">JEL478</strain>
    </source>
</reference>
<evidence type="ECO:0000313" key="2">
    <source>
        <dbReference type="EMBL" id="KXS09847.1"/>
    </source>
</evidence>
<feature type="transmembrane region" description="Helical" evidence="1">
    <location>
        <begin position="118"/>
        <end position="137"/>
    </location>
</feature>
<name>A0A138ZZB2_GONPJ</name>
<evidence type="ECO:0000313" key="3">
    <source>
        <dbReference type="Proteomes" id="UP000070544"/>
    </source>
</evidence>
<evidence type="ECO:0000256" key="1">
    <source>
        <dbReference type="SAM" id="Phobius"/>
    </source>
</evidence>
<keyword evidence="1" id="KW-1133">Transmembrane helix</keyword>
<dbReference type="AlphaFoldDB" id="A0A138ZZB2"/>
<feature type="transmembrane region" description="Helical" evidence="1">
    <location>
        <begin position="12"/>
        <end position="34"/>
    </location>
</feature>
<feature type="transmembrane region" description="Helical" evidence="1">
    <location>
        <begin position="46"/>
        <end position="68"/>
    </location>
</feature>
<organism evidence="2 3">
    <name type="scientific">Gonapodya prolifera (strain JEL478)</name>
    <name type="common">Monoblepharis prolifera</name>
    <dbReference type="NCBI Taxonomy" id="1344416"/>
    <lineage>
        <taxon>Eukaryota</taxon>
        <taxon>Fungi</taxon>
        <taxon>Fungi incertae sedis</taxon>
        <taxon>Chytridiomycota</taxon>
        <taxon>Chytridiomycota incertae sedis</taxon>
        <taxon>Monoblepharidomycetes</taxon>
        <taxon>Monoblepharidales</taxon>
        <taxon>Gonapodyaceae</taxon>
        <taxon>Gonapodya</taxon>
    </lineage>
</organism>
<feature type="transmembrane region" description="Helical" evidence="1">
    <location>
        <begin position="80"/>
        <end position="106"/>
    </location>
</feature>
<evidence type="ECO:0008006" key="4">
    <source>
        <dbReference type="Google" id="ProtNLM"/>
    </source>
</evidence>
<dbReference type="Gene3D" id="1.20.1070.10">
    <property type="entry name" value="Rhodopsin 7-helix transmembrane proteins"/>
    <property type="match status" value="1"/>
</dbReference>
<gene>
    <name evidence="2" type="ORF">M427DRAFT_38272</name>
</gene>
<dbReference type="Proteomes" id="UP000070544">
    <property type="component" value="Unassembled WGS sequence"/>
</dbReference>
<accession>A0A138ZZB2</accession>
<proteinExistence type="predicted"/>
<protein>
    <recommendedName>
        <fullName evidence="4">G-protein coupled receptors family 1 profile domain-containing protein</fullName>
    </recommendedName>
</protein>
<keyword evidence="1" id="KW-0812">Transmembrane</keyword>
<dbReference type="EMBL" id="KQ965847">
    <property type="protein sequence ID" value="KXS09847.1"/>
    <property type="molecule type" value="Genomic_DNA"/>
</dbReference>
<feature type="transmembrane region" description="Helical" evidence="1">
    <location>
        <begin position="157"/>
        <end position="178"/>
    </location>
</feature>
<feature type="transmembrane region" description="Helical" evidence="1">
    <location>
        <begin position="217"/>
        <end position="238"/>
    </location>
</feature>
<keyword evidence="1" id="KW-0472">Membrane</keyword>
<sequence>MDRQTRARYYAIPVSISVLADVTVMAFYAVAAGMRIQNLRRTLHRLIFAMFMFNAMALSSWLVQYLTAPATTGIGCRVDLFFQVGGFGAENYSALLVCVVLFRSLVLNQPELTSLGEAVILSITTICFVLGGIVAAFNGGIEVCEKSHADAEKQAFIMIIGLGFAFVVSMILVAITVISRTSRKTKDIPESLRVPEDGIMASSADVRKDANLLSVRLIMYPIIMFATGGLALIAMVAGSPAIQIVGEVALTLGGLLNALAFFTLDPTARKVSLLILQILNNDTDAGLSGSTSFSSTRPLSAFSAAELHQKRILAVSPRSPAPPPLPSAQALALAQSHQTQTQPQMQMQTQTAILSPTDPLSPHMYLHLQHKRVSSISIGERSFVSSASTSALSAVSSHHVPPVYEGSKWAAVVAQRAKTVFRWISRT</sequence>